<reference evidence="3 4" key="1">
    <citation type="submission" date="2018-09" db="EMBL/GenBank/DDBJ databases">
        <title>Streptomyces sp. nov. DS1-2, an endophytic actinomycete isolated from roots of Dendrobium scabrilingue.</title>
        <authorList>
            <person name="Kuncharoen N."/>
            <person name="Kudo T."/>
            <person name="Ohkuma M."/>
            <person name="Yuki M."/>
            <person name="Tanasupawat S."/>
        </authorList>
    </citation>
    <scope>NUCLEOTIDE SEQUENCE [LARGE SCALE GENOMIC DNA]</scope>
    <source>
        <strain evidence="1 4">AZ1-7</strain>
        <strain evidence="2 3">DS1-2</strain>
    </source>
</reference>
<evidence type="ECO:0000313" key="3">
    <source>
        <dbReference type="Proteomes" id="UP000268652"/>
    </source>
</evidence>
<comment type="caution">
    <text evidence="1">The sequence shown here is derived from an EMBL/GenBank/DDBJ whole genome shotgun (WGS) entry which is preliminary data.</text>
</comment>
<dbReference type="Proteomes" id="UP000268652">
    <property type="component" value="Unassembled WGS sequence"/>
</dbReference>
<evidence type="ECO:0000313" key="1">
    <source>
        <dbReference type="EMBL" id="RKN10865.1"/>
    </source>
</evidence>
<dbReference type="Proteomes" id="UP000275024">
    <property type="component" value="Unassembled WGS sequence"/>
</dbReference>
<keyword evidence="3" id="KW-1185">Reference proteome</keyword>
<sequence>MRIEDLFPLAVRERERAEELRLAGDLESYRKAARDVVDLVLTDDTVYMDALPDEIEVSLVPALDTLAEILDADVGDERADVRDRQLLVAAMAARASVVRQLHLAPPELRALVLRLPPSPGEEGGAAGVR</sequence>
<dbReference type="EMBL" id="RBDX01000004">
    <property type="protein sequence ID" value="RKN10865.1"/>
    <property type="molecule type" value="Genomic_DNA"/>
</dbReference>
<proteinExistence type="predicted"/>
<dbReference type="RefSeq" id="WP_120696135.1">
    <property type="nucleotide sequence ID" value="NZ_RBDX01000004.1"/>
</dbReference>
<accession>A0A3A9WCZ4</accession>
<evidence type="ECO:0000313" key="4">
    <source>
        <dbReference type="Proteomes" id="UP000275024"/>
    </source>
</evidence>
<gene>
    <name evidence="2" type="ORF">D7318_07705</name>
    <name evidence="1" type="ORF">D7319_06850</name>
</gene>
<protein>
    <submittedName>
        <fullName evidence="1">Uncharacterized protein</fullName>
    </submittedName>
</protein>
<name>A0A3A9WCZ4_9ACTN</name>
<dbReference type="EMBL" id="RBDY01000004">
    <property type="protein sequence ID" value="RKN25129.1"/>
    <property type="molecule type" value="Genomic_DNA"/>
</dbReference>
<evidence type="ECO:0000313" key="2">
    <source>
        <dbReference type="EMBL" id="RKN25129.1"/>
    </source>
</evidence>
<dbReference type="AlphaFoldDB" id="A0A3A9WCZ4"/>
<organism evidence="1 4">
    <name type="scientific">Streptomyces radicis</name>
    <dbReference type="NCBI Taxonomy" id="1750517"/>
    <lineage>
        <taxon>Bacteria</taxon>
        <taxon>Bacillati</taxon>
        <taxon>Actinomycetota</taxon>
        <taxon>Actinomycetes</taxon>
        <taxon>Kitasatosporales</taxon>
        <taxon>Streptomycetaceae</taxon>
        <taxon>Streptomyces</taxon>
    </lineage>
</organism>